<dbReference type="EMBL" id="SRJC01000002">
    <property type="protein sequence ID" value="TGB02712.1"/>
    <property type="molecule type" value="Genomic_DNA"/>
</dbReference>
<comment type="caution">
    <text evidence="1">The sequence shown here is derived from an EMBL/GenBank/DDBJ whole genome shotgun (WGS) entry which is preliminary data.</text>
</comment>
<dbReference type="Proteomes" id="UP000297982">
    <property type="component" value="Unassembled WGS sequence"/>
</dbReference>
<proteinExistence type="predicted"/>
<dbReference type="STRING" id="192814.GCA_900166575_02954"/>
<dbReference type="Pfam" id="PF09954">
    <property type="entry name" value="DUF2188"/>
    <property type="match status" value="1"/>
</dbReference>
<evidence type="ECO:0000313" key="1">
    <source>
        <dbReference type="EMBL" id="TGB02712.1"/>
    </source>
</evidence>
<dbReference type="AlphaFoldDB" id="A0A4Z0H0T8"/>
<dbReference type="RefSeq" id="WP_135327675.1">
    <property type="nucleotide sequence ID" value="NZ_SRJC01000002.1"/>
</dbReference>
<accession>A0A4Z0H0T8</accession>
<gene>
    <name evidence="1" type="ORF">E4663_11165</name>
</gene>
<evidence type="ECO:0000313" key="2">
    <source>
        <dbReference type="Proteomes" id="UP000297982"/>
    </source>
</evidence>
<protein>
    <submittedName>
        <fullName evidence="1">DUF2188 domain-containing protein</fullName>
    </submittedName>
</protein>
<reference evidence="1 2" key="1">
    <citation type="journal article" date="2003" name="Int. J. Syst. Evol. Microbiol.">
        <title>Halobacillus salinus sp. nov., isolated from a salt lake on the coast of the East Sea in Korea.</title>
        <authorList>
            <person name="Yoon J.H."/>
            <person name="Kang K.H."/>
            <person name="Park Y.H."/>
        </authorList>
    </citation>
    <scope>NUCLEOTIDE SEQUENCE [LARGE SCALE GENOMIC DNA]</scope>
    <source>
        <strain evidence="1 2">HSL-3</strain>
    </source>
</reference>
<keyword evidence="2" id="KW-1185">Reference proteome</keyword>
<organism evidence="1 2">
    <name type="scientific">Halobacillus salinus</name>
    <dbReference type="NCBI Taxonomy" id="192814"/>
    <lineage>
        <taxon>Bacteria</taxon>
        <taxon>Bacillati</taxon>
        <taxon>Bacillota</taxon>
        <taxon>Bacilli</taxon>
        <taxon>Bacillales</taxon>
        <taxon>Bacillaceae</taxon>
        <taxon>Halobacillus</taxon>
    </lineage>
</organism>
<sequence>MKEYSVVPNKDATGWVVKIEDVAPTDQYDERDQAVEKAVEIAEKNKPSRVLIMDKNHEVESERTF</sequence>
<dbReference type="InterPro" id="IPR018691">
    <property type="entry name" value="DUF2188"/>
</dbReference>
<name>A0A4Z0H0T8_9BACI</name>